<evidence type="ECO:0000256" key="2">
    <source>
        <dbReference type="ARBA" id="ARBA00023054"/>
    </source>
</evidence>
<dbReference type="PANTHER" id="PTHR12587:SF20">
    <property type="entry name" value="LIPRIN-ALPHA, ISOFORM E"/>
    <property type="match status" value="1"/>
</dbReference>
<dbReference type="Proteomes" id="UP000822476">
    <property type="component" value="Unassembled WGS sequence"/>
</dbReference>
<feature type="compositionally biased region" description="Basic and acidic residues" evidence="4">
    <location>
        <begin position="1300"/>
        <end position="1311"/>
    </location>
</feature>
<protein>
    <recommendedName>
        <fullName evidence="5">SAM domain-containing protein</fullName>
    </recommendedName>
</protein>
<dbReference type="Pfam" id="PF07647">
    <property type="entry name" value="SAM_2"/>
    <property type="match status" value="1"/>
</dbReference>
<feature type="coiled-coil region" evidence="3">
    <location>
        <begin position="568"/>
        <end position="595"/>
    </location>
</feature>
<dbReference type="GO" id="GO:0050808">
    <property type="term" value="P:synapse organization"/>
    <property type="evidence" value="ECO:0007669"/>
    <property type="project" value="TreeGrafter"/>
</dbReference>
<feature type="compositionally biased region" description="Polar residues" evidence="4">
    <location>
        <begin position="1282"/>
        <end position="1293"/>
    </location>
</feature>
<keyword evidence="1" id="KW-0677">Repeat</keyword>
<dbReference type="GO" id="GO:0048786">
    <property type="term" value="C:presynaptic active zone"/>
    <property type="evidence" value="ECO:0007669"/>
    <property type="project" value="TreeGrafter"/>
</dbReference>
<dbReference type="PANTHER" id="PTHR12587">
    <property type="entry name" value="LAR INTERACTING PROTEIN LIP -RELATED PROTEIN"/>
    <property type="match status" value="1"/>
</dbReference>
<dbReference type="InterPro" id="IPR029515">
    <property type="entry name" value="Liprin"/>
</dbReference>
<feature type="coiled-coil region" evidence="3">
    <location>
        <begin position="34"/>
        <end position="125"/>
    </location>
</feature>
<dbReference type="SUPFAM" id="SSF47769">
    <property type="entry name" value="SAM/Pointed domain"/>
    <property type="match status" value="3"/>
</dbReference>
<dbReference type="Pfam" id="PF25526">
    <property type="entry name" value="LIP-1"/>
    <property type="match status" value="2"/>
</dbReference>
<accession>A0A8S9YAW3</accession>
<feature type="region of interest" description="Disordered" evidence="4">
    <location>
        <begin position="485"/>
        <end position="566"/>
    </location>
</feature>
<feature type="coiled-coil region" evidence="3">
    <location>
        <begin position="876"/>
        <end position="903"/>
    </location>
</feature>
<organism evidence="6 7">
    <name type="scientific">Paragonimus skrjabini miyazakii</name>
    <dbReference type="NCBI Taxonomy" id="59628"/>
    <lineage>
        <taxon>Eukaryota</taxon>
        <taxon>Metazoa</taxon>
        <taxon>Spiralia</taxon>
        <taxon>Lophotrochozoa</taxon>
        <taxon>Platyhelminthes</taxon>
        <taxon>Trematoda</taxon>
        <taxon>Digenea</taxon>
        <taxon>Plagiorchiida</taxon>
        <taxon>Troglotremata</taxon>
        <taxon>Troglotrematidae</taxon>
        <taxon>Paragonimus</taxon>
    </lineage>
</organism>
<evidence type="ECO:0000259" key="5">
    <source>
        <dbReference type="PROSITE" id="PS50105"/>
    </source>
</evidence>
<dbReference type="InterPro" id="IPR057892">
    <property type="entry name" value="LIP-1_CC2"/>
</dbReference>
<comment type="caution">
    <text evidence="6">The sequence shown here is derived from an EMBL/GenBank/DDBJ whole genome shotgun (WGS) entry which is preliminary data.</text>
</comment>
<reference evidence="6" key="1">
    <citation type="submission" date="2019-07" db="EMBL/GenBank/DDBJ databases">
        <title>Annotation for the trematode Paragonimus miyazaki's.</title>
        <authorList>
            <person name="Choi Y.-J."/>
        </authorList>
    </citation>
    <scope>NUCLEOTIDE SEQUENCE</scope>
    <source>
        <strain evidence="6">Japan</strain>
    </source>
</reference>
<feature type="region of interest" description="Disordered" evidence="4">
    <location>
        <begin position="1282"/>
        <end position="1311"/>
    </location>
</feature>
<feature type="compositionally biased region" description="Polar residues" evidence="4">
    <location>
        <begin position="498"/>
        <end position="512"/>
    </location>
</feature>
<evidence type="ECO:0000313" key="7">
    <source>
        <dbReference type="Proteomes" id="UP000822476"/>
    </source>
</evidence>
<evidence type="ECO:0000256" key="3">
    <source>
        <dbReference type="SAM" id="Coils"/>
    </source>
</evidence>
<dbReference type="InterPro" id="IPR013761">
    <property type="entry name" value="SAM/pointed_sf"/>
</dbReference>
<feature type="coiled-coil region" evidence="3">
    <location>
        <begin position="621"/>
        <end position="683"/>
    </location>
</feature>
<sequence>MLCDVMPTIAEDVGVSREQESTTSNESSNVEDMLLSMLEERDRLMDGLREAQEQLNASRTRLNEVEREREKLHNQLSAALPQDMLSLTIKVSELEEQLNEKSAEVDELKAERNNTKILLEHLEGLVARHERSLRMTVVKRHTLTTSTSSTSIPYATTVTESLPTDTEVASSGGQPSLSGSASPSGMGMSSEVEVLKALKSLFEHHKALDEKVHDRLKVAQNRVIELEMELASTKAAKTAVSSTLPQSNLNSHETQTDWCWSPTTKSDVRHLYPSDSVIPISSSLPPTCSNADAGSLDALATTRVLSVSTPSSPKERNALSVSASAAAAEAVIRMKELQKCLEERVSNLTDELLMARRQIIELTSRSKDSTDSLVFAKSELKRTSEQVERLTKEILDSESRRIAQETKAAELEQRYMKAQREVTLAQETVDRLQAEMVIKAAQNKQYEEKTRALYARLETMEDELIQSRQNTSINYRVLSATLDATTDEESREDGHLVNEQNSEFDGSPVQNRDSSDMETDREELTSHGDGTRSSEETSTSPSQTTKSTVVSVKHVNSMRKSTRTDSDIPAYAERTKELNEELNELRHELARAHERESMNEDHIARLSSTVDQLLRESNERLQNHLHEKMLVLKQKQELNKEIERIRRQLQSTITEREINMVEKNQLHRQLSELAAALRHTQAQLVTAQMTTSAANAAIMALVKASKLERSCDENVGNNLEHGHQFSPVTTAENLTPIGLPSSNTQDATNILSQAITSAWFGQPADYPATAKNVSLTYSPNYMIGDPSVLASTNLDVDQLDSSVSDGIRNLLLGPGYIDSCAANQPSHETQQNIQLEQLAKLLNDQQSQIDEHGLCQLETDAQTNAESLAYMIQTQLDAINKEINLIQKEKANTEQRAEELEVQFCKDRERPSDNTPPTQSFGYLAAQDFKGIRDSEQRVLSDYHPTVAVQDESRNLQQVQFANDTRSPITGLAGTPMKDRMQSSGFLSTSGPLYVSVTETDRRIISPSNELRQTDQIKSQSNTQFYGYATPTSKHPHFNPESYFAHYTMDEYPVNYISAKQQVHPPQTSTIPIHFTPEQPIHTQGLIACAKESDHKKSIFGTLGKMFKRPSVSSYEVHHVVSSQSGTQAIFSTPPSNLHTMVYKQGMQDQVQPSQAFQKQSGQLQIYHDMIRANAQRGIGMPVTGGYPPNKLQERTAYQTLQGNAQLMQQYPSHPFLRQYHHLPHHLHNMPSRYSPRPMSHNQLNASRTYAAVNTQPTETGHSVGTATEMTTDAKLFSPPTIRQQAGVQTKSPIRTPVTKKRDQAPAEDERYRSKNELLEDAILSQKPFTSWTGPTLVAWLERWVGMPAWYVAACRANIKSGAILASLSDQDIQRELGISNPLHRLKLRLAVQEILAFTASLSNPLTSVRADQTSQNVSRLHFTSPLIQGELNHEWVGNVWLPSLGLAQYRSAFMECLVDARMLSHLTKRDLLTNLKMVDQFHRLSLYYGTLCLKRLDYDKDELEKRREASATSESDLLIWSNERVISWLKQIGLQQYASKLVDSGVHGALMVLDPDFNAASLAIILGIPVTDPNSRNILQERLNKLLQPYRSSSWTSSVYSPNIPHEGLSATSDWQGTAEKNHLEHHNSYTNMTAENQHDDPASFRCKDPEISQPPIAARNQSSMRDYSGRDTRGVAPVNFSATTSDELPPQRLRALHIGDKPSFLEDLKRNRPPYKRITFF</sequence>
<evidence type="ECO:0000256" key="1">
    <source>
        <dbReference type="ARBA" id="ARBA00022737"/>
    </source>
</evidence>
<dbReference type="CDD" id="cd09565">
    <property type="entry name" value="SAM_liprin-alpha1_2_3_4_repeat2"/>
    <property type="match status" value="1"/>
</dbReference>
<dbReference type="SMART" id="SM00454">
    <property type="entry name" value="SAM"/>
    <property type="match status" value="3"/>
</dbReference>
<dbReference type="OrthoDB" id="2132119at2759"/>
<feature type="compositionally biased region" description="Low complexity" evidence="4">
    <location>
        <begin position="169"/>
        <end position="185"/>
    </location>
</feature>
<feature type="compositionally biased region" description="Low complexity" evidence="4">
    <location>
        <begin position="536"/>
        <end position="555"/>
    </location>
</feature>
<dbReference type="InterPro" id="IPR037621">
    <property type="entry name" value="LIP-1_SAM_2"/>
</dbReference>
<dbReference type="InterPro" id="IPR001660">
    <property type="entry name" value="SAM"/>
</dbReference>
<dbReference type="Gene3D" id="1.10.150.50">
    <property type="entry name" value="Transcription Factor, Ets-1"/>
    <property type="match status" value="3"/>
</dbReference>
<feature type="coiled-coil region" evidence="3">
    <location>
        <begin position="331"/>
        <end position="463"/>
    </location>
</feature>
<feature type="region of interest" description="Disordered" evidence="4">
    <location>
        <begin position="163"/>
        <end position="185"/>
    </location>
</feature>
<feature type="domain" description="SAM" evidence="5">
    <location>
        <begin position="1521"/>
        <end position="1590"/>
    </location>
</feature>
<name>A0A8S9YAW3_9TREM</name>
<feature type="domain" description="SAM" evidence="5">
    <location>
        <begin position="1441"/>
        <end position="1497"/>
    </location>
</feature>
<feature type="domain" description="SAM" evidence="5">
    <location>
        <begin position="1332"/>
        <end position="1398"/>
    </location>
</feature>
<feature type="compositionally biased region" description="Basic and acidic residues" evidence="4">
    <location>
        <begin position="522"/>
        <end position="535"/>
    </location>
</feature>
<evidence type="ECO:0000313" key="6">
    <source>
        <dbReference type="EMBL" id="KAF7233316.1"/>
    </source>
</evidence>
<dbReference type="Pfam" id="PF00536">
    <property type="entry name" value="SAM_1"/>
    <property type="match status" value="2"/>
</dbReference>
<keyword evidence="7" id="KW-1185">Reference proteome</keyword>
<feature type="region of interest" description="Disordered" evidence="4">
    <location>
        <begin position="9"/>
        <end position="29"/>
    </location>
</feature>
<gene>
    <name evidence="6" type="ORF">EG68_05993</name>
</gene>
<dbReference type="PROSITE" id="PS50105">
    <property type="entry name" value="SAM_DOMAIN"/>
    <property type="match status" value="3"/>
</dbReference>
<proteinExistence type="predicted"/>
<dbReference type="EMBL" id="JTDE01021156">
    <property type="protein sequence ID" value="KAF7233316.1"/>
    <property type="molecule type" value="Genomic_DNA"/>
</dbReference>
<evidence type="ECO:0000256" key="4">
    <source>
        <dbReference type="SAM" id="MobiDB-lite"/>
    </source>
</evidence>
<keyword evidence="2 3" id="KW-0175">Coiled coil</keyword>